<dbReference type="AlphaFoldDB" id="A0A9P4U873"/>
<dbReference type="Proteomes" id="UP000799764">
    <property type="component" value="Unassembled WGS sequence"/>
</dbReference>
<gene>
    <name evidence="2" type="ORF">P171DRAFT_488499</name>
</gene>
<evidence type="ECO:0000256" key="1">
    <source>
        <dbReference type="SAM" id="MobiDB-lite"/>
    </source>
</evidence>
<sequence>MGDRHLPPPTGLADVDLPPPVSPILAPILPLPLPSLPAYEGQRDPGRTDELLHLDASSLLRGHENRLGAPWDYPNQDVTEAELKRRQAAWHRAYQDEQPIHPRVPDVQQPPVPRLLAISNLLNPAPDRTVHQNVQPAAVPRPLAISNLLNPAPDRTVQHPEEPSQRGRGQSPVRENTNWSPANHVPQAESSSAAAARPQQLPVSRGDSGSRSKSEPVLHANRHDLPLNTTLPRRSSFPTPTEDLSTFPPLIAEKLQYSAELSLSTACVSYDGPQYDLVQEDWLLHKQARESQQIMASFRSRHTANIEAAKIFVHRFWAQVMQRKQHYEAHIGVAGILTLNIYWQDKEKRRMFTSVFVRRKGSPGRSVEGVVPP</sequence>
<organism evidence="2 3">
    <name type="scientific">Karstenula rhodostoma CBS 690.94</name>
    <dbReference type="NCBI Taxonomy" id="1392251"/>
    <lineage>
        <taxon>Eukaryota</taxon>
        <taxon>Fungi</taxon>
        <taxon>Dikarya</taxon>
        <taxon>Ascomycota</taxon>
        <taxon>Pezizomycotina</taxon>
        <taxon>Dothideomycetes</taxon>
        <taxon>Pleosporomycetidae</taxon>
        <taxon>Pleosporales</taxon>
        <taxon>Massarineae</taxon>
        <taxon>Didymosphaeriaceae</taxon>
        <taxon>Karstenula</taxon>
    </lineage>
</organism>
<evidence type="ECO:0000313" key="2">
    <source>
        <dbReference type="EMBL" id="KAF2440915.1"/>
    </source>
</evidence>
<dbReference type="EMBL" id="MU001506">
    <property type="protein sequence ID" value="KAF2440915.1"/>
    <property type="molecule type" value="Genomic_DNA"/>
</dbReference>
<feature type="region of interest" description="Disordered" evidence="1">
    <location>
        <begin position="147"/>
        <end position="242"/>
    </location>
</feature>
<accession>A0A9P4U873</accession>
<protein>
    <submittedName>
        <fullName evidence="2">Uncharacterized protein</fullName>
    </submittedName>
</protein>
<feature type="compositionally biased region" description="Polar residues" evidence="1">
    <location>
        <begin position="227"/>
        <end position="242"/>
    </location>
</feature>
<dbReference type="OrthoDB" id="10542369at2759"/>
<reference evidence="2" key="1">
    <citation type="journal article" date="2020" name="Stud. Mycol.">
        <title>101 Dothideomycetes genomes: a test case for predicting lifestyles and emergence of pathogens.</title>
        <authorList>
            <person name="Haridas S."/>
            <person name="Albert R."/>
            <person name="Binder M."/>
            <person name="Bloem J."/>
            <person name="Labutti K."/>
            <person name="Salamov A."/>
            <person name="Andreopoulos B."/>
            <person name="Baker S."/>
            <person name="Barry K."/>
            <person name="Bills G."/>
            <person name="Bluhm B."/>
            <person name="Cannon C."/>
            <person name="Castanera R."/>
            <person name="Culley D."/>
            <person name="Daum C."/>
            <person name="Ezra D."/>
            <person name="Gonzalez J."/>
            <person name="Henrissat B."/>
            <person name="Kuo A."/>
            <person name="Liang C."/>
            <person name="Lipzen A."/>
            <person name="Lutzoni F."/>
            <person name="Magnuson J."/>
            <person name="Mondo S."/>
            <person name="Nolan M."/>
            <person name="Ohm R."/>
            <person name="Pangilinan J."/>
            <person name="Park H.-J."/>
            <person name="Ramirez L."/>
            <person name="Alfaro M."/>
            <person name="Sun H."/>
            <person name="Tritt A."/>
            <person name="Yoshinaga Y."/>
            <person name="Zwiers L.-H."/>
            <person name="Turgeon B."/>
            <person name="Goodwin S."/>
            <person name="Spatafora J."/>
            <person name="Crous P."/>
            <person name="Grigoriev I."/>
        </authorList>
    </citation>
    <scope>NUCLEOTIDE SEQUENCE</scope>
    <source>
        <strain evidence="2">CBS 690.94</strain>
    </source>
</reference>
<evidence type="ECO:0000313" key="3">
    <source>
        <dbReference type="Proteomes" id="UP000799764"/>
    </source>
</evidence>
<feature type="compositionally biased region" description="Basic and acidic residues" evidence="1">
    <location>
        <begin position="156"/>
        <end position="165"/>
    </location>
</feature>
<proteinExistence type="predicted"/>
<name>A0A9P4U873_9PLEO</name>
<comment type="caution">
    <text evidence="2">The sequence shown here is derived from an EMBL/GenBank/DDBJ whole genome shotgun (WGS) entry which is preliminary data.</text>
</comment>
<feature type="compositionally biased region" description="Basic and acidic residues" evidence="1">
    <location>
        <begin position="208"/>
        <end position="225"/>
    </location>
</feature>
<keyword evidence="3" id="KW-1185">Reference proteome</keyword>